<feature type="region of interest" description="Disordered" evidence="2">
    <location>
        <begin position="402"/>
        <end position="421"/>
    </location>
</feature>
<accession>A0A6L2KE64</accession>
<evidence type="ECO:0000256" key="2">
    <source>
        <dbReference type="SAM" id="MobiDB-lite"/>
    </source>
</evidence>
<protein>
    <submittedName>
        <fullName evidence="3">Ribonuclease H-like domain-containing protein</fullName>
    </submittedName>
</protein>
<proteinExistence type="predicted"/>
<keyword evidence="1" id="KW-0175">Coiled coil</keyword>
<organism evidence="3">
    <name type="scientific">Tanacetum cinerariifolium</name>
    <name type="common">Dalmatian daisy</name>
    <name type="synonym">Chrysanthemum cinerariifolium</name>
    <dbReference type="NCBI Taxonomy" id="118510"/>
    <lineage>
        <taxon>Eukaryota</taxon>
        <taxon>Viridiplantae</taxon>
        <taxon>Streptophyta</taxon>
        <taxon>Embryophyta</taxon>
        <taxon>Tracheophyta</taxon>
        <taxon>Spermatophyta</taxon>
        <taxon>Magnoliopsida</taxon>
        <taxon>eudicotyledons</taxon>
        <taxon>Gunneridae</taxon>
        <taxon>Pentapetalae</taxon>
        <taxon>asterids</taxon>
        <taxon>campanulids</taxon>
        <taxon>Asterales</taxon>
        <taxon>Asteraceae</taxon>
        <taxon>Asteroideae</taxon>
        <taxon>Anthemideae</taxon>
        <taxon>Anthemidinae</taxon>
        <taxon>Tanacetum</taxon>
    </lineage>
</organism>
<dbReference type="EMBL" id="BKCJ010002208">
    <property type="protein sequence ID" value="GEU47002.1"/>
    <property type="molecule type" value="Genomic_DNA"/>
</dbReference>
<sequence>MGLTSGIRACREALNKKKLLLHTRFVCYKKMDQDSAHMVAASKLPMLKPGEYELWRIRMELYIQMTDYSLWEVIENGNAPLITKFVEGVETTIAPTTVEEKAQRRLELKAIEKRFGGNAATKKTQRNLLKQQYENFTASRSEDLQQIHPDDLEEMDLRWQMDMLTMRIIDQCKTSLGYNAVPPPYTGNFMPPKPDLSVSGLEKFVNKPIVSELTVKKPVVETSKAKASADKPKAYTLTVNLTIYTSYIEQFWATVKAKNVTREVQLQSLADGKKVIITESTVRRDLQLEDAKGVDCLPNAAIFKQLTLMRKTKRKDIELPQTSDPTTNIADEAVNEVMDDSLVRAATTTSSLEAEVLDLENTKTTQALEIDSLKRRVKKLKKKQRSRTHKLKRLYKVGLSSRVESSDDNKDLGKDASKQGRISDIDADEGITLVSTHDDVEMFDADKDLHVTLAQALAELKHTKPKAKAKRIVFHEPEESTTTTIPKPKSQDKGKGIMVEEHVKLKKKDQILLDEEVVKMLQAEINEKKDLQEKKQEELTDEKKARLFVQFLKKRRKFFEAKRAVEKRNIPPTRAQQRSIMTKLVVESSKEADAEVTEGSSKRAREELEIECYEAKDKG</sequence>
<feature type="coiled-coil region" evidence="1">
    <location>
        <begin position="518"/>
        <end position="545"/>
    </location>
</feature>
<comment type="caution">
    <text evidence="3">The sequence shown here is derived from an EMBL/GenBank/DDBJ whole genome shotgun (WGS) entry which is preliminary data.</text>
</comment>
<evidence type="ECO:0000256" key="1">
    <source>
        <dbReference type="SAM" id="Coils"/>
    </source>
</evidence>
<name>A0A6L2KE64_TANCI</name>
<dbReference type="AlphaFoldDB" id="A0A6L2KE64"/>
<feature type="compositionally biased region" description="Basic and acidic residues" evidence="2">
    <location>
        <begin position="404"/>
        <end position="421"/>
    </location>
</feature>
<evidence type="ECO:0000313" key="3">
    <source>
        <dbReference type="EMBL" id="GEU47002.1"/>
    </source>
</evidence>
<gene>
    <name evidence="3" type="ORF">Tci_018980</name>
</gene>
<reference evidence="3" key="1">
    <citation type="journal article" date="2019" name="Sci. Rep.">
        <title>Draft genome of Tanacetum cinerariifolium, the natural source of mosquito coil.</title>
        <authorList>
            <person name="Yamashiro T."/>
            <person name="Shiraishi A."/>
            <person name="Satake H."/>
            <person name="Nakayama K."/>
        </authorList>
    </citation>
    <scope>NUCLEOTIDE SEQUENCE</scope>
</reference>